<dbReference type="AlphaFoldDB" id="A0A6L2JJG7"/>
<sequence length="422" mass="46790">MSHPTFLRTKGAHILHLYVASSQWGLIYYIVGKTEKPWIPCKYFTLNAVSLTVIAVAMKLPMDLTTPMPCVMDQHAKLGSVAFMCIMMMAFLLPSLATMNSKELVTNIIALGLLVITLVVNVFIQINTGIAVMILKSKEDLESKYEAAHERALIVQQQAGQLTVENLKQHVINYGIMAGSGSPQLMTVCSVTSPASANAEKQQPFKSTKLLENVRNFEGVKKFDSLLVQSLPGLDSPNCWSLAVVTLATITLSLRKIQPRTLKNFLNRVSEGLVYVRLVEESLNNKYELILEWFNEKATNTVTVVGSMGICANSMRLITQTILLFNQDSIDEISQEELFDELSSMISDILAACLTNLPKVIALKCHTGTIEKREDSVHAAATLLGKTTEIIKTLQARQLPNLNPDDLPFIDKWRDHLMAQAP</sequence>
<protein>
    <submittedName>
        <fullName evidence="2">Uncharacterized protein</fullName>
    </submittedName>
</protein>
<dbReference type="PANTHER" id="PTHR35307">
    <property type="entry name" value="PROTEIN, PUTATIVE-RELATED"/>
    <property type="match status" value="1"/>
</dbReference>
<evidence type="ECO:0000313" key="2">
    <source>
        <dbReference type="EMBL" id="GEU37128.1"/>
    </source>
</evidence>
<keyword evidence="1" id="KW-0812">Transmembrane</keyword>
<name>A0A6L2JJG7_TANCI</name>
<organism evidence="2">
    <name type="scientific">Tanacetum cinerariifolium</name>
    <name type="common">Dalmatian daisy</name>
    <name type="synonym">Chrysanthemum cinerariifolium</name>
    <dbReference type="NCBI Taxonomy" id="118510"/>
    <lineage>
        <taxon>Eukaryota</taxon>
        <taxon>Viridiplantae</taxon>
        <taxon>Streptophyta</taxon>
        <taxon>Embryophyta</taxon>
        <taxon>Tracheophyta</taxon>
        <taxon>Spermatophyta</taxon>
        <taxon>Magnoliopsida</taxon>
        <taxon>eudicotyledons</taxon>
        <taxon>Gunneridae</taxon>
        <taxon>Pentapetalae</taxon>
        <taxon>asterids</taxon>
        <taxon>campanulids</taxon>
        <taxon>Asterales</taxon>
        <taxon>Asteraceae</taxon>
        <taxon>Asteroideae</taxon>
        <taxon>Anthemideae</taxon>
        <taxon>Anthemidinae</taxon>
        <taxon>Tanacetum</taxon>
    </lineage>
</organism>
<accession>A0A6L2JJG7</accession>
<dbReference type="PANTHER" id="PTHR35307:SF6">
    <property type="entry name" value="TRANSMEMBRANE PROTEIN"/>
    <property type="match status" value="1"/>
</dbReference>
<comment type="caution">
    <text evidence="2">The sequence shown here is derived from an EMBL/GenBank/DDBJ whole genome shotgun (WGS) entry which is preliminary data.</text>
</comment>
<feature type="transmembrane region" description="Helical" evidence="1">
    <location>
        <begin position="78"/>
        <end position="96"/>
    </location>
</feature>
<evidence type="ECO:0000256" key="1">
    <source>
        <dbReference type="SAM" id="Phobius"/>
    </source>
</evidence>
<feature type="transmembrane region" description="Helical" evidence="1">
    <location>
        <begin position="108"/>
        <end position="135"/>
    </location>
</feature>
<proteinExistence type="predicted"/>
<reference evidence="2" key="1">
    <citation type="journal article" date="2019" name="Sci. Rep.">
        <title>Draft genome of Tanacetum cinerariifolium, the natural source of mosquito coil.</title>
        <authorList>
            <person name="Yamashiro T."/>
            <person name="Shiraishi A."/>
            <person name="Satake H."/>
            <person name="Nakayama K."/>
        </authorList>
    </citation>
    <scope>NUCLEOTIDE SEQUENCE</scope>
</reference>
<gene>
    <name evidence="2" type="ORF">Tci_009106</name>
</gene>
<keyword evidence="1" id="KW-0472">Membrane</keyword>
<feature type="transmembrane region" description="Helical" evidence="1">
    <location>
        <begin position="12"/>
        <end position="31"/>
    </location>
</feature>
<dbReference type="EMBL" id="BKCJ010000890">
    <property type="protein sequence ID" value="GEU37128.1"/>
    <property type="molecule type" value="Genomic_DNA"/>
</dbReference>
<keyword evidence="1" id="KW-1133">Transmembrane helix</keyword>
<feature type="transmembrane region" description="Helical" evidence="1">
    <location>
        <begin position="37"/>
        <end position="57"/>
    </location>
</feature>